<dbReference type="Pfam" id="PF00504">
    <property type="entry name" value="Chloroa_b-bind"/>
    <property type="match status" value="1"/>
</dbReference>
<evidence type="ECO:0000256" key="8">
    <source>
        <dbReference type="SAM" id="Phobius"/>
    </source>
</evidence>
<dbReference type="InterPro" id="IPR038716">
    <property type="entry name" value="P1/P2_N_sf"/>
</dbReference>
<keyword evidence="12" id="KW-1185">Reference proteome</keyword>
<proteinExistence type="inferred from homology"/>
<dbReference type="InterPro" id="IPR027534">
    <property type="entry name" value="Ribosomal_P1/P2"/>
</dbReference>
<sequence>MVRATPLLVAGAGALVAPCFLAPWGETTSRSHQLRGDAAERERGTGTSSAAPSAAVAALPVAGLLAAAGRRSRQQRRAAAAEAEPEPVFDPSKEPGVTLPLRYFDPLGFAKQGDREGFYQLRAAELKHGRVAMIAAVGCVVQHNVKFPGFEDVPTGIQAAITPPGTYGMLAIFALAGALELTIFKQDPDMDPGDFGDPAGFGQYYTEWKDRELNNCRMGMVSFLGIVVAELATGKDGVEQIWTPLGNLTGSLGSSHRTTVTQHCHSVTMAMKYLGAYLMAVLGGKESPSPSDIKAILEAGGISYEDDMLTTLCEKMEGKQAHELITSGFGKFAACGGGGGGGGGGGAGAAAGGGDGGDAGAVKEEKKVVEEEEEEDWPWGRIWSSTSSAESIRDSEPITPVLQRAVPNCSLHLRYGGCSLMFARRELVRGQSSSRQEDLASQAKNSSGSFFGEEDPWLLHDDGNGLVFPSFDVFPEELRIGPWSLAAKVFLTALVLLVIFSVPMLEMPKIQSTEHKPLYAAVSIYMLLVQAHTVHKYKGWPLVTYTCVSYFLLNLHFLFHALNLPSAAEVLRFSSLAMATVTTTVWWLVLVPILLAVCGPEKYRAFVRMNFSIFLLNEHLFNLPMAFLSHWLLPRKLVFLDFWVATVFATGYLFFYLFVLDANGAHFYIILSPRPWWCIFSYTGILLIYAGLFWAFS</sequence>
<reference evidence="10" key="2">
    <citation type="submission" date="2024-04" db="EMBL/GenBank/DDBJ databases">
        <authorList>
            <person name="Chen Y."/>
            <person name="Shah S."/>
            <person name="Dougan E. K."/>
            <person name="Thang M."/>
            <person name="Chan C."/>
        </authorList>
    </citation>
    <scope>NUCLEOTIDE SEQUENCE [LARGE SCALE GENOMIC DNA]</scope>
</reference>
<evidence type="ECO:0000313" key="11">
    <source>
        <dbReference type="EMBL" id="CAL4763716.1"/>
    </source>
</evidence>
<evidence type="ECO:0000313" key="12">
    <source>
        <dbReference type="Proteomes" id="UP001152797"/>
    </source>
</evidence>
<feature type="compositionally biased region" description="Gly residues" evidence="7">
    <location>
        <begin position="343"/>
        <end position="359"/>
    </location>
</feature>
<dbReference type="Pfam" id="PF00428">
    <property type="entry name" value="Ribosomal_60s"/>
    <property type="match status" value="1"/>
</dbReference>
<dbReference type="EMBL" id="CAMXCT020000269">
    <property type="protein sequence ID" value="CAL1129779.1"/>
    <property type="molecule type" value="Genomic_DNA"/>
</dbReference>
<keyword evidence="4" id="KW-0934">Plastid</keyword>
<evidence type="ECO:0000313" key="9">
    <source>
        <dbReference type="EMBL" id="CAI3976404.1"/>
    </source>
</evidence>
<dbReference type="SUPFAM" id="SSF103511">
    <property type="entry name" value="Chlorophyll a-b binding protein"/>
    <property type="match status" value="1"/>
</dbReference>
<keyword evidence="8" id="KW-0812">Transmembrane</keyword>
<dbReference type="HAMAP" id="MF_01478">
    <property type="entry name" value="Ribosomal_L12_arch"/>
    <property type="match status" value="1"/>
</dbReference>
<evidence type="ECO:0000256" key="5">
    <source>
        <dbReference type="ARBA" id="ARBA00022980"/>
    </source>
</evidence>
<dbReference type="AlphaFoldDB" id="A0A9P1BN64"/>
<feature type="transmembrane region" description="Helical" evidence="8">
    <location>
        <begin position="485"/>
        <end position="505"/>
    </location>
</feature>
<evidence type="ECO:0000313" key="10">
    <source>
        <dbReference type="EMBL" id="CAL1129779.1"/>
    </source>
</evidence>
<comment type="caution">
    <text evidence="9">The sequence shown here is derived from an EMBL/GenBank/DDBJ whole genome shotgun (WGS) entry which is preliminary data.</text>
</comment>
<organism evidence="9">
    <name type="scientific">Cladocopium goreaui</name>
    <dbReference type="NCBI Taxonomy" id="2562237"/>
    <lineage>
        <taxon>Eukaryota</taxon>
        <taxon>Sar</taxon>
        <taxon>Alveolata</taxon>
        <taxon>Dinophyceae</taxon>
        <taxon>Suessiales</taxon>
        <taxon>Symbiodiniaceae</taxon>
        <taxon>Cladocopium</taxon>
    </lineage>
</organism>
<dbReference type="PANTHER" id="PTHR21141">
    <property type="entry name" value="60S ACIDIC RIBOSOMAL PROTEIN FAMILY MEMBER"/>
    <property type="match status" value="1"/>
</dbReference>
<comment type="subcellular location">
    <subcellularLocation>
        <location evidence="1">Plastid</location>
        <location evidence="1">Chloroplast</location>
    </subcellularLocation>
</comment>
<evidence type="ECO:0000256" key="7">
    <source>
        <dbReference type="SAM" id="MobiDB-lite"/>
    </source>
</evidence>
<feature type="transmembrane region" description="Helical" evidence="8">
    <location>
        <begin position="676"/>
        <end position="696"/>
    </location>
</feature>
<keyword evidence="8" id="KW-1133">Transmembrane helix</keyword>
<dbReference type="OrthoDB" id="1227494at2759"/>
<evidence type="ECO:0000256" key="3">
    <source>
        <dbReference type="ARBA" id="ARBA00022528"/>
    </source>
</evidence>
<dbReference type="GO" id="GO:0002182">
    <property type="term" value="P:cytoplasmic translational elongation"/>
    <property type="evidence" value="ECO:0007669"/>
    <property type="project" value="InterPro"/>
</dbReference>
<feature type="transmembrane region" description="Helical" evidence="8">
    <location>
        <begin position="542"/>
        <end position="562"/>
    </location>
</feature>
<protein>
    <submittedName>
        <fullName evidence="11">Fucoxanthin-chlorophyll a-c binding protein A, chloroplastic</fullName>
    </submittedName>
</protein>
<dbReference type="Gene3D" id="1.10.10.1410">
    <property type="match status" value="1"/>
</dbReference>
<dbReference type="Proteomes" id="UP001152797">
    <property type="component" value="Unassembled WGS sequence"/>
</dbReference>
<feature type="transmembrane region" description="Helical" evidence="8">
    <location>
        <begin position="639"/>
        <end position="664"/>
    </location>
</feature>
<dbReference type="InterPro" id="IPR022796">
    <property type="entry name" value="Chloroa_b-bind"/>
</dbReference>
<evidence type="ECO:0000256" key="4">
    <source>
        <dbReference type="ARBA" id="ARBA00022640"/>
    </source>
</evidence>
<feature type="region of interest" description="Disordered" evidence="7">
    <location>
        <begin position="30"/>
        <end position="52"/>
    </location>
</feature>
<dbReference type="GO" id="GO:0022625">
    <property type="term" value="C:cytosolic large ribosomal subunit"/>
    <property type="evidence" value="ECO:0007669"/>
    <property type="project" value="InterPro"/>
</dbReference>
<gene>
    <name evidence="9" type="ORF">C1SCF055_LOCUS4626</name>
</gene>
<dbReference type="EMBL" id="CAMXCT030000269">
    <property type="protein sequence ID" value="CAL4763716.1"/>
    <property type="molecule type" value="Genomic_DNA"/>
</dbReference>
<dbReference type="GO" id="GO:0009507">
    <property type="term" value="C:chloroplast"/>
    <property type="evidence" value="ECO:0007669"/>
    <property type="project" value="UniProtKB-SubCell"/>
</dbReference>
<dbReference type="InterPro" id="IPR044076">
    <property type="entry name" value="Ribosomal_P2"/>
</dbReference>
<dbReference type="Gene3D" id="1.10.3460.10">
    <property type="entry name" value="Chlorophyll a/b binding protein domain"/>
    <property type="match status" value="1"/>
</dbReference>
<accession>A0A9P1BN64</accession>
<name>A0A9P1BN64_9DINO</name>
<dbReference type="FunFam" id="1.10.10.1410:FF:000002">
    <property type="entry name" value="60S acidic ribosomal protein P2"/>
    <property type="match status" value="1"/>
</dbReference>
<keyword evidence="5" id="KW-0689">Ribosomal protein</keyword>
<feature type="compositionally biased region" description="Basic and acidic residues" evidence="7">
    <location>
        <begin position="34"/>
        <end position="44"/>
    </location>
</feature>
<feature type="region of interest" description="Disordered" evidence="7">
    <location>
        <begin position="343"/>
        <end position="362"/>
    </location>
</feature>
<evidence type="ECO:0000256" key="2">
    <source>
        <dbReference type="ARBA" id="ARBA00005436"/>
    </source>
</evidence>
<dbReference type="GO" id="GO:0003735">
    <property type="term" value="F:structural constituent of ribosome"/>
    <property type="evidence" value="ECO:0007669"/>
    <property type="project" value="InterPro"/>
</dbReference>
<dbReference type="PANTHER" id="PTHR21141:SF5">
    <property type="entry name" value="LARGE RIBOSOMAL SUBUNIT PROTEIN P2"/>
    <property type="match status" value="1"/>
</dbReference>
<reference evidence="9" key="1">
    <citation type="submission" date="2022-10" db="EMBL/GenBank/DDBJ databases">
        <authorList>
            <person name="Chen Y."/>
            <person name="Dougan E. K."/>
            <person name="Chan C."/>
            <person name="Rhodes N."/>
            <person name="Thang M."/>
        </authorList>
    </citation>
    <scope>NUCLEOTIDE SEQUENCE</scope>
</reference>
<keyword evidence="3" id="KW-0150">Chloroplast</keyword>
<keyword evidence="6" id="KW-0687">Ribonucleoprotein</keyword>
<evidence type="ECO:0000256" key="1">
    <source>
        <dbReference type="ARBA" id="ARBA00004229"/>
    </source>
</evidence>
<dbReference type="CDD" id="cd05833">
    <property type="entry name" value="Ribosomal_P2"/>
    <property type="match status" value="1"/>
</dbReference>
<comment type="similarity">
    <text evidence="2">Belongs to the eukaryotic ribosomal protein P1/P2 family.</text>
</comment>
<feature type="transmembrane region" description="Helical" evidence="8">
    <location>
        <begin position="574"/>
        <end position="599"/>
    </location>
</feature>
<feature type="region of interest" description="Disordered" evidence="7">
    <location>
        <begin position="75"/>
        <end position="94"/>
    </location>
</feature>
<feature type="transmembrane region" description="Helical" evidence="8">
    <location>
        <begin position="611"/>
        <end position="633"/>
    </location>
</feature>
<keyword evidence="8" id="KW-0472">Membrane</keyword>
<evidence type="ECO:0000256" key="6">
    <source>
        <dbReference type="ARBA" id="ARBA00023274"/>
    </source>
</evidence>
<dbReference type="EMBL" id="CAMXCT010000269">
    <property type="protein sequence ID" value="CAI3976404.1"/>
    <property type="molecule type" value="Genomic_DNA"/>
</dbReference>